<name>B7ZZA7_MAIZE</name>
<sequence>MINPTRIDVVNKSYLQWRVIRCKWFSNKLRAQSRPSFLQPTVRLTTVVKKARSVFCKSCINYKVLADFTHVEILISMLSHMLKPIFTYCIICNL</sequence>
<organism evidence="1">
    <name type="scientific">Zea mays</name>
    <name type="common">Maize</name>
    <dbReference type="NCBI Taxonomy" id="4577"/>
    <lineage>
        <taxon>Eukaryota</taxon>
        <taxon>Viridiplantae</taxon>
        <taxon>Streptophyta</taxon>
        <taxon>Embryophyta</taxon>
        <taxon>Tracheophyta</taxon>
        <taxon>Spermatophyta</taxon>
        <taxon>Magnoliopsida</taxon>
        <taxon>Liliopsida</taxon>
        <taxon>Poales</taxon>
        <taxon>Poaceae</taxon>
        <taxon>PACMAD clade</taxon>
        <taxon>Panicoideae</taxon>
        <taxon>Andropogonodae</taxon>
        <taxon>Andropogoneae</taxon>
        <taxon>Tripsacinae</taxon>
        <taxon>Zea</taxon>
    </lineage>
</organism>
<proteinExistence type="evidence at transcript level"/>
<dbReference type="AlphaFoldDB" id="B7ZZA7"/>
<dbReference type="EMBL" id="BT054649">
    <property type="protein sequence ID" value="ACL53256.1"/>
    <property type="molecule type" value="mRNA"/>
</dbReference>
<protein>
    <submittedName>
        <fullName evidence="1">Uncharacterized protein</fullName>
    </submittedName>
</protein>
<accession>B7ZZA7</accession>
<reference evidence="1" key="1">
    <citation type="journal article" date="2009" name="PLoS Genet.">
        <title>Sequencing, mapping, and analysis of 27,455 maize full-length cDNAs.</title>
        <authorList>
            <person name="Soderlund C."/>
            <person name="Descour A."/>
            <person name="Kudrna D."/>
            <person name="Bomhoff M."/>
            <person name="Boyd L."/>
            <person name="Currie J."/>
            <person name="Angelova A."/>
            <person name="Collura K."/>
            <person name="Wissotski M."/>
            <person name="Ashley E."/>
            <person name="Morrow D."/>
            <person name="Fernandes J."/>
            <person name="Walbot V."/>
            <person name="Yu Y."/>
        </authorList>
    </citation>
    <scope>NUCLEOTIDE SEQUENCE</scope>
    <source>
        <strain evidence="1">B73</strain>
    </source>
</reference>
<reference evidence="1" key="2">
    <citation type="submission" date="2012-06" db="EMBL/GenBank/DDBJ databases">
        <authorList>
            <person name="Yu Y."/>
            <person name="Currie J."/>
            <person name="Lomeli R."/>
            <person name="Angelova A."/>
            <person name="Collura K."/>
            <person name="Wissotski M."/>
            <person name="Campos D."/>
            <person name="Kudrna D."/>
            <person name="Golser W."/>
            <person name="Ashely E."/>
            <person name="Descour A."/>
            <person name="Fernandes J."/>
            <person name="Soderlund C."/>
            <person name="Walbot V."/>
        </authorList>
    </citation>
    <scope>NUCLEOTIDE SEQUENCE</scope>
    <source>
        <strain evidence="1">B73</strain>
    </source>
</reference>
<evidence type="ECO:0000313" key="1">
    <source>
        <dbReference type="EMBL" id="ACL53256.1"/>
    </source>
</evidence>